<evidence type="ECO:0000313" key="2">
    <source>
        <dbReference type="Proteomes" id="UP000316476"/>
    </source>
</evidence>
<dbReference type="EMBL" id="SJPZ01000001">
    <property type="protein sequence ID" value="TWU64821.1"/>
    <property type="molecule type" value="Genomic_DNA"/>
</dbReference>
<sequence>MCILIQTARRRFRPTVVLWWASALIVMTIGGIGCAPYQFGNAGLFPSGIRTVHVPSVRNETFRHELGPQLHEALVREIEMRTPYKVTDSPVADSTLVCTIQSEIKHVLTETDSDDPRALDAAAVVNANWIGRGGVALMQDSVIPEKLSGITFSSDSRMVPEAGQSIDTANLENVEFIASRIVSQMESRW</sequence>
<dbReference type="Pfam" id="PF04390">
    <property type="entry name" value="LptE"/>
    <property type="match status" value="1"/>
</dbReference>
<dbReference type="Proteomes" id="UP000316476">
    <property type="component" value="Unassembled WGS sequence"/>
</dbReference>
<organism evidence="1 2">
    <name type="scientific">Crateriforma conspicua</name>
    <dbReference type="NCBI Taxonomy" id="2527996"/>
    <lineage>
        <taxon>Bacteria</taxon>
        <taxon>Pseudomonadati</taxon>
        <taxon>Planctomycetota</taxon>
        <taxon>Planctomycetia</taxon>
        <taxon>Planctomycetales</taxon>
        <taxon>Planctomycetaceae</taxon>
        <taxon>Crateriforma</taxon>
    </lineage>
</organism>
<dbReference type="InterPro" id="IPR007485">
    <property type="entry name" value="LPS_assembly_LptE"/>
</dbReference>
<gene>
    <name evidence="1" type="ORF">V7x_03650</name>
</gene>
<dbReference type="RefSeq" id="WP_197135807.1">
    <property type="nucleotide sequence ID" value="NZ_SJPZ01000001.1"/>
</dbReference>
<proteinExistence type="predicted"/>
<evidence type="ECO:0008006" key="3">
    <source>
        <dbReference type="Google" id="ProtNLM"/>
    </source>
</evidence>
<reference evidence="1 2" key="1">
    <citation type="submission" date="2019-02" db="EMBL/GenBank/DDBJ databases">
        <title>Deep-cultivation of Planctomycetes and their phenomic and genomic characterization uncovers novel biology.</title>
        <authorList>
            <person name="Wiegand S."/>
            <person name="Jogler M."/>
            <person name="Boedeker C."/>
            <person name="Pinto D."/>
            <person name="Vollmers J."/>
            <person name="Rivas-Marin E."/>
            <person name="Kohn T."/>
            <person name="Peeters S.H."/>
            <person name="Heuer A."/>
            <person name="Rast P."/>
            <person name="Oberbeckmann S."/>
            <person name="Bunk B."/>
            <person name="Jeske O."/>
            <person name="Meyerdierks A."/>
            <person name="Storesund J.E."/>
            <person name="Kallscheuer N."/>
            <person name="Luecker S."/>
            <person name="Lage O.M."/>
            <person name="Pohl T."/>
            <person name="Merkel B.J."/>
            <person name="Hornburger P."/>
            <person name="Mueller R.-W."/>
            <person name="Bruemmer F."/>
            <person name="Labrenz M."/>
            <person name="Spormann A.M."/>
            <person name="Op Den Camp H."/>
            <person name="Overmann J."/>
            <person name="Amann R."/>
            <person name="Jetten M.S.M."/>
            <person name="Mascher T."/>
            <person name="Medema M.H."/>
            <person name="Devos D.P."/>
            <person name="Kaster A.-K."/>
            <person name="Ovreas L."/>
            <person name="Rohde M."/>
            <person name="Galperin M.Y."/>
            <person name="Jogler C."/>
        </authorList>
    </citation>
    <scope>NUCLEOTIDE SEQUENCE [LARGE SCALE GENOMIC DNA]</scope>
    <source>
        <strain evidence="1 2">V7</strain>
    </source>
</reference>
<evidence type="ECO:0000313" key="1">
    <source>
        <dbReference type="EMBL" id="TWU64821.1"/>
    </source>
</evidence>
<dbReference type="GO" id="GO:0019867">
    <property type="term" value="C:outer membrane"/>
    <property type="evidence" value="ECO:0007669"/>
    <property type="project" value="InterPro"/>
</dbReference>
<name>A0A5C6FR45_9PLAN</name>
<accession>A0A5C6FR45</accession>
<dbReference type="AlphaFoldDB" id="A0A5C6FR45"/>
<comment type="caution">
    <text evidence="1">The sequence shown here is derived from an EMBL/GenBank/DDBJ whole genome shotgun (WGS) entry which is preliminary data.</text>
</comment>
<dbReference type="GO" id="GO:0043165">
    <property type="term" value="P:Gram-negative-bacterium-type cell outer membrane assembly"/>
    <property type="evidence" value="ECO:0007669"/>
    <property type="project" value="InterPro"/>
</dbReference>
<protein>
    <recommendedName>
        <fullName evidence="3">Lipopolysaccharide-assembly</fullName>
    </recommendedName>
</protein>